<dbReference type="GO" id="GO:0016020">
    <property type="term" value="C:membrane"/>
    <property type="evidence" value="ECO:0007669"/>
    <property type="project" value="UniProtKB-SubCell"/>
</dbReference>
<keyword evidence="3" id="KW-0809">Transit peptide</keyword>
<dbReference type="AlphaFoldDB" id="A0A6N2LNQ1"/>
<protein>
    <recommendedName>
        <fullName evidence="7">Pheophorbide a oxygenase domain-containing protein</fullName>
    </recommendedName>
</protein>
<proteinExistence type="predicted"/>
<dbReference type="InterPro" id="IPR050584">
    <property type="entry name" value="Cholesterol_7-desaturase"/>
</dbReference>
<keyword evidence="2" id="KW-0812">Transmembrane</keyword>
<dbReference type="GO" id="GO:0005737">
    <property type="term" value="C:cytoplasm"/>
    <property type="evidence" value="ECO:0007669"/>
    <property type="project" value="TreeGrafter"/>
</dbReference>
<keyword evidence="4" id="KW-1133">Transmembrane helix</keyword>
<dbReference type="SUPFAM" id="SSF55961">
    <property type="entry name" value="Bet v1-like"/>
    <property type="match status" value="1"/>
</dbReference>
<dbReference type="GO" id="GO:0010277">
    <property type="term" value="F:chlorophyllide a oxygenase activity"/>
    <property type="evidence" value="ECO:0007669"/>
    <property type="project" value="InterPro"/>
</dbReference>
<feature type="domain" description="Pheophorbide a oxygenase" evidence="7">
    <location>
        <begin position="1"/>
        <end position="64"/>
    </location>
</feature>
<dbReference type="InterPro" id="IPR013626">
    <property type="entry name" value="PaO"/>
</dbReference>
<evidence type="ECO:0000259" key="7">
    <source>
        <dbReference type="Pfam" id="PF08417"/>
    </source>
</evidence>
<keyword evidence="5" id="KW-0560">Oxidoreductase</keyword>
<comment type="subcellular location">
    <subcellularLocation>
        <location evidence="1">Membrane</location>
    </subcellularLocation>
</comment>
<dbReference type="PANTHER" id="PTHR21266">
    <property type="entry name" value="IRON-SULFUR DOMAIN CONTAINING PROTEIN"/>
    <property type="match status" value="1"/>
</dbReference>
<dbReference type="Gene3D" id="3.90.380.10">
    <property type="entry name" value="Naphthalene 1,2-dioxygenase Alpha Subunit, Chain A, domain 1"/>
    <property type="match status" value="1"/>
</dbReference>
<dbReference type="Pfam" id="PF08417">
    <property type="entry name" value="PaO"/>
    <property type="match status" value="1"/>
</dbReference>
<dbReference type="EMBL" id="CAADRP010001564">
    <property type="protein sequence ID" value="VFU41669.1"/>
    <property type="molecule type" value="Genomic_DNA"/>
</dbReference>
<evidence type="ECO:0000256" key="6">
    <source>
        <dbReference type="ARBA" id="ARBA00023136"/>
    </source>
</evidence>
<evidence type="ECO:0000313" key="8">
    <source>
        <dbReference type="EMBL" id="VFU41669.1"/>
    </source>
</evidence>
<organism evidence="8">
    <name type="scientific">Salix viminalis</name>
    <name type="common">Common osier</name>
    <name type="synonym">Basket willow</name>
    <dbReference type="NCBI Taxonomy" id="40686"/>
    <lineage>
        <taxon>Eukaryota</taxon>
        <taxon>Viridiplantae</taxon>
        <taxon>Streptophyta</taxon>
        <taxon>Embryophyta</taxon>
        <taxon>Tracheophyta</taxon>
        <taxon>Spermatophyta</taxon>
        <taxon>Magnoliopsida</taxon>
        <taxon>eudicotyledons</taxon>
        <taxon>Gunneridae</taxon>
        <taxon>Pentapetalae</taxon>
        <taxon>rosids</taxon>
        <taxon>fabids</taxon>
        <taxon>Malpighiales</taxon>
        <taxon>Salicaceae</taxon>
        <taxon>Saliceae</taxon>
        <taxon>Salix</taxon>
    </lineage>
</organism>
<evidence type="ECO:0000256" key="2">
    <source>
        <dbReference type="ARBA" id="ARBA00022692"/>
    </source>
</evidence>
<name>A0A6N2LNQ1_SALVM</name>
<dbReference type="PANTHER" id="PTHR21266:SF32">
    <property type="entry name" value="CHOLESTEROL 7-DESATURASE NVD"/>
    <property type="match status" value="1"/>
</dbReference>
<evidence type="ECO:0000256" key="4">
    <source>
        <dbReference type="ARBA" id="ARBA00022989"/>
    </source>
</evidence>
<sequence length="203" mass="22937">MALIFICIPVSPGNSRLIWVFPRNFGVWIDKVVPRWIFHVGQNLILDSDLYLLHVEERKIMDVGPANWQKACFVPTKSDALVVGFRRWLNKYAGGEVDWKGKYSGALPPTPPREQLMDRYWSHVVNCRSCIAAHKGLNALEVVLQVASLALVGIVAATKQNVLSLAARNTMIAMAVLCFAGSKLLAHFIHKNFHYHDYNHAFR</sequence>
<evidence type="ECO:0000256" key="1">
    <source>
        <dbReference type="ARBA" id="ARBA00004370"/>
    </source>
</evidence>
<evidence type="ECO:0000256" key="5">
    <source>
        <dbReference type="ARBA" id="ARBA00023002"/>
    </source>
</evidence>
<accession>A0A6N2LNQ1</accession>
<evidence type="ECO:0000256" key="3">
    <source>
        <dbReference type="ARBA" id="ARBA00022946"/>
    </source>
</evidence>
<reference evidence="8" key="1">
    <citation type="submission" date="2019-03" db="EMBL/GenBank/DDBJ databases">
        <authorList>
            <person name="Mank J."/>
            <person name="Almeida P."/>
        </authorList>
    </citation>
    <scope>NUCLEOTIDE SEQUENCE</scope>
    <source>
        <strain evidence="8">78183</strain>
    </source>
</reference>
<keyword evidence="6" id="KW-0472">Membrane</keyword>
<gene>
    <name evidence="8" type="ORF">SVIM_LOCUS245746</name>
</gene>